<reference evidence="1" key="1">
    <citation type="submission" date="2022-09" db="EMBL/GenBank/DDBJ databases">
        <title>A Global Phylogenomic Analysis of the Shiitake Genus Lentinula.</title>
        <authorList>
            <consortium name="DOE Joint Genome Institute"/>
            <person name="Sierra-Patev S."/>
            <person name="Min B."/>
            <person name="Naranjo-Ortiz M."/>
            <person name="Looney B."/>
            <person name="Konkel Z."/>
            <person name="Slot J.C."/>
            <person name="Sakamoto Y."/>
            <person name="Steenwyk J.L."/>
            <person name="Rokas A."/>
            <person name="Carro J."/>
            <person name="Camarero S."/>
            <person name="Ferreira P."/>
            <person name="Molpeceres G."/>
            <person name="Ruiz-Duenas F.J."/>
            <person name="Serrano A."/>
            <person name="Henrissat B."/>
            <person name="Drula E."/>
            <person name="Hughes K.W."/>
            <person name="Mata J.L."/>
            <person name="Ishikawa N.K."/>
            <person name="Vargas-Isla R."/>
            <person name="Ushijima S."/>
            <person name="Smith C.A."/>
            <person name="Ahrendt S."/>
            <person name="Andreopoulos W."/>
            <person name="He G."/>
            <person name="Labutti K."/>
            <person name="Lipzen A."/>
            <person name="Ng V."/>
            <person name="Riley R."/>
            <person name="Sandor L."/>
            <person name="Barry K."/>
            <person name="Martinez A.T."/>
            <person name="Xiao Y."/>
            <person name="Gibbons J.G."/>
            <person name="Terashima K."/>
            <person name="Grigoriev I.V."/>
            <person name="Hibbett D.S."/>
        </authorList>
    </citation>
    <scope>NUCLEOTIDE SEQUENCE</scope>
    <source>
        <strain evidence="1">TMI1499</strain>
    </source>
</reference>
<dbReference type="EMBL" id="MU795586">
    <property type="protein sequence ID" value="KAJ3805504.1"/>
    <property type="molecule type" value="Genomic_DNA"/>
</dbReference>
<protein>
    <submittedName>
        <fullName evidence="1">Uncharacterized protein</fullName>
    </submittedName>
</protein>
<evidence type="ECO:0000313" key="2">
    <source>
        <dbReference type="Proteomes" id="UP001163835"/>
    </source>
</evidence>
<accession>A0ACC1TLB1</accession>
<keyword evidence="2" id="KW-1185">Reference proteome</keyword>
<dbReference type="Proteomes" id="UP001163835">
    <property type="component" value="Unassembled WGS sequence"/>
</dbReference>
<sequence>MEVDSTLGFVEIDVLISAILFGIFTMQVYIYHRKFSKDPGWIKYGLVDGMWLLELAHTICEFDALYDFAQGYFTYRIAKLTGPPYIVPILCCILMWNAQSLQQKTLNFVIRVATDIVISAALVYYLQKSRSNALHSSMVIVDKLMQWAIETGIVTDMVNILLMICPLINVNNYLWVAFYVILPKVFSNAMLAKYIHHDDKVLLQI</sequence>
<proteinExistence type="predicted"/>
<gene>
    <name evidence="1" type="ORF">F5876DRAFT_69740</name>
</gene>
<comment type="caution">
    <text evidence="1">The sequence shown here is derived from an EMBL/GenBank/DDBJ whole genome shotgun (WGS) entry which is preliminary data.</text>
</comment>
<name>A0ACC1TLB1_9AGAR</name>
<evidence type="ECO:0000313" key="1">
    <source>
        <dbReference type="EMBL" id="KAJ3805504.1"/>
    </source>
</evidence>
<organism evidence="1 2">
    <name type="scientific">Lentinula aff. lateritia</name>
    <dbReference type="NCBI Taxonomy" id="2804960"/>
    <lineage>
        <taxon>Eukaryota</taxon>
        <taxon>Fungi</taxon>
        <taxon>Dikarya</taxon>
        <taxon>Basidiomycota</taxon>
        <taxon>Agaricomycotina</taxon>
        <taxon>Agaricomycetes</taxon>
        <taxon>Agaricomycetidae</taxon>
        <taxon>Agaricales</taxon>
        <taxon>Marasmiineae</taxon>
        <taxon>Omphalotaceae</taxon>
        <taxon>Lentinula</taxon>
    </lineage>
</organism>